<gene>
    <name evidence="1" type="ORF">IWQ57_003880</name>
</gene>
<reference evidence="1" key="1">
    <citation type="submission" date="2022-07" db="EMBL/GenBank/DDBJ databases">
        <title>Phylogenomic reconstructions and comparative analyses of Kickxellomycotina fungi.</title>
        <authorList>
            <person name="Reynolds N.K."/>
            <person name="Stajich J.E."/>
            <person name="Barry K."/>
            <person name="Grigoriev I.V."/>
            <person name="Crous P."/>
            <person name="Smith M.E."/>
        </authorList>
    </citation>
    <scope>NUCLEOTIDE SEQUENCE</scope>
    <source>
        <strain evidence="1">CBS 109366</strain>
    </source>
</reference>
<sequence length="378" mass="38799">MAARAAAAKFAGLDVETGQPDVYETPDAPGDGPADDECAPEAPLDSAISAEALPAAAAAARFRAAAGDAGHPSALARYQRSLFRALQLESLGGDLEAAAAPRLSETPEQRLRRLVYETQELKAQLAADAATEPPAQSVALMRLASDLHDDLARLASPPAAAPAPAAATAADRTTARPARTSPPADAALLERRLAALEATVGGGSGAEAAGRSVADAVARLRQQLDVLADPQRVDGIHRRIRQALVDMDRLDAAAAQAARASGDAADGARIDSGVARRIDELYDKLAGVDALVELAPATARRLQSLAQLHADASSAVARIGRLEAEQTAVGGELAAMRDVADALRSTIADNAAALHDNVGHLDSRIAAIGERLVALARS</sequence>
<dbReference type="Proteomes" id="UP001140234">
    <property type="component" value="Unassembled WGS sequence"/>
</dbReference>
<accession>A0ACC1JUL4</accession>
<name>A0ACC1JUL4_9FUNG</name>
<evidence type="ECO:0000313" key="2">
    <source>
        <dbReference type="Proteomes" id="UP001140234"/>
    </source>
</evidence>
<protein>
    <submittedName>
        <fullName evidence="1">Uncharacterized protein</fullName>
    </submittedName>
</protein>
<dbReference type="EMBL" id="JANBUJ010001380">
    <property type="protein sequence ID" value="KAJ2767618.1"/>
    <property type="molecule type" value="Genomic_DNA"/>
</dbReference>
<organism evidence="1 2">
    <name type="scientific">Coemansia nantahalensis</name>
    <dbReference type="NCBI Taxonomy" id="2789366"/>
    <lineage>
        <taxon>Eukaryota</taxon>
        <taxon>Fungi</taxon>
        <taxon>Fungi incertae sedis</taxon>
        <taxon>Zoopagomycota</taxon>
        <taxon>Kickxellomycotina</taxon>
        <taxon>Kickxellomycetes</taxon>
        <taxon>Kickxellales</taxon>
        <taxon>Kickxellaceae</taxon>
        <taxon>Coemansia</taxon>
    </lineage>
</organism>
<comment type="caution">
    <text evidence="1">The sequence shown here is derived from an EMBL/GenBank/DDBJ whole genome shotgun (WGS) entry which is preliminary data.</text>
</comment>
<evidence type="ECO:0000313" key="1">
    <source>
        <dbReference type="EMBL" id="KAJ2767618.1"/>
    </source>
</evidence>
<keyword evidence="2" id="KW-1185">Reference proteome</keyword>
<proteinExistence type="predicted"/>